<dbReference type="GO" id="GO:0005886">
    <property type="term" value="C:plasma membrane"/>
    <property type="evidence" value="ECO:0007669"/>
    <property type="project" value="UniProtKB-SubCell"/>
</dbReference>
<evidence type="ECO:0000256" key="1">
    <source>
        <dbReference type="ARBA" id="ARBA00004651"/>
    </source>
</evidence>
<reference evidence="8 9" key="1">
    <citation type="submission" date="2019-04" db="EMBL/GenBank/DDBJ databases">
        <title>Pedobacter sp. RP-3-22 sp. nov., isolated from Arctic soil.</title>
        <authorList>
            <person name="Dahal R.H."/>
            <person name="Kim D.-U."/>
        </authorList>
    </citation>
    <scope>NUCLEOTIDE SEQUENCE [LARGE SCALE GENOMIC DNA]</scope>
    <source>
        <strain evidence="8 9">RP-3-22</strain>
    </source>
</reference>
<evidence type="ECO:0000256" key="3">
    <source>
        <dbReference type="ARBA" id="ARBA00022692"/>
    </source>
</evidence>
<name>A0A4U1CX15_9SPHI</name>
<dbReference type="Proteomes" id="UP000309488">
    <property type="component" value="Unassembled WGS sequence"/>
</dbReference>
<dbReference type="RefSeq" id="WP_136838984.1">
    <property type="nucleotide sequence ID" value="NZ_SWBR01000001.1"/>
</dbReference>
<evidence type="ECO:0000313" key="9">
    <source>
        <dbReference type="Proteomes" id="UP000309488"/>
    </source>
</evidence>
<feature type="domain" description="Cardiolipin synthase N-terminal" evidence="7">
    <location>
        <begin position="23"/>
        <end position="64"/>
    </location>
</feature>
<keyword evidence="4 6" id="KW-1133">Transmembrane helix</keyword>
<evidence type="ECO:0000256" key="2">
    <source>
        <dbReference type="ARBA" id="ARBA00022475"/>
    </source>
</evidence>
<keyword evidence="3 6" id="KW-0812">Transmembrane</keyword>
<keyword evidence="9" id="KW-1185">Reference proteome</keyword>
<keyword evidence="2" id="KW-1003">Cell membrane</keyword>
<feature type="transmembrane region" description="Helical" evidence="6">
    <location>
        <begin position="6"/>
        <end position="31"/>
    </location>
</feature>
<organism evidence="8 9">
    <name type="scientific">Pedobacter polaris</name>
    <dbReference type="NCBI Taxonomy" id="2571273"/>
    <lineage>
        <taxon>Bacteria</taxon>
        <taxon>Pseudomonadati</taxon>
        <taxon>Bacteroidota</taxon>
        <taxon>Sphingobacteriia</taxon>
        <taxon>Sphingobacteriales</taxon>
        <taxon>Sphingobacteriaceae</taxon>
        <taxon>Pedobacter</taxon>
    </lineage>
</organism>
<gene>
    <name evidence="8" type="ORF">FA048_04385</name>
</gene>
<dbReference type="AlphaFoldDB" id="A0A4U1CX15"/>
<feature type="transmembrane region" description="Helical" evidence="6">
    <location>
        <begin position="43"/>
        <end position="63"/>
    </location>
</feature>
<dbReference type="InterPro" id="IPR027379">
    <property type="entry name" value="CLS_N"/>
</dbReference>
<sequence>MLLDFLNIGVGVILAIVAIPILLIVYCIVDILRSEFKTGLMKFVFLALVLFAPFLGSIIYLVIRKDYLKPKNSTNLPVV</sequence>
<evidence type="ECO:0000256" key="6">
    <source>
        <dbReference type="SAM" id="Phobius"/>
    </source>
</evidence>
<comment type="subcellular location">
    <subcellularLocation>
        <location evidence="1">Cell membrane</location>
        <topology evidence="1">Multi-pass membrane protein</topology>
    </subcellularLocation>
</comment>
<proteinExistence type="predicted"/>
<evidence type="ECO:0000256" key="5">
    <source>
        <dbReference type="ARBA" id="ARBA00023136"/>
    </source>
</evidence>
<evidence type="ECO:0000259" key="7">
    <source>
        <dbReference type="Pfam" id="PF13396"/>
    </source>
</evidence>
<evidence type="ECO:0000256" key="4">
    <source>
        <dbReference type="ARBA" id="ARBA00022989"/>
    </source>
</evidence>
<dbReference type="EMBL" id="SWBR01000001">
    <property type="protein sequence ID" value="TKC12860.1"/>
    <property type="molecule type" value="Genomic_DNA"/>
</dbReference>
<protein>
    <recommendedName>
        <fullName evidence="7">Cardiolipin synthase N-terminal domain-containing protein</fullName>
    </recommendedName>
</protein>
<keyword evidence="5 6" id="KW-0472">Membrane</keyword>
<dbReference type="Pfam" id="PF13396">
    <property type="entry name" value="PLDc_N"/>
    <property type="match status" value="1"/>
</dbReference>
<comment type="caution">
    <text evidence="8">The sequence shown here is derived from an EMBL/GenBank/DDBJ whole genome shotgun (WGS) entry which is preliminary data.</text>
</comment>
<evidence type="ECO:0000313" key="8">
    <source>
        <dbReference type="EMBL" id="TKC12860.1"/>
    </source>
</evidence>
<accession>A0A4U1CX15</accession>